<feature type="domain" description="DUF4395" evidence="2">
    <location>
        <begin position="13"/>
        <end position="141"/>
    </location>
</feature>
<comment type="caution">
    <text evidence="3">The sequence shown here is derived from an EMBL/GenBank/DDBJ whole genome shotgun (WGS) entry which is preliminary data.</text>
</comment>
<dbReference type="EMBL" id="CAIZ01000162">
    <property type="protein sequence ID" value="CCH71311.1"/>
    <property type="molecule type" value="Genomic_DNA"/>
</dbReference>
<protein>
    <submittedName>
        <fullName evidence="3">Major facilitator superfamily permease</fullName>
    </submittedName>
</protein>
<gene>
    <name evidence="3" type="ORF">BN10_890020</name>
</gene>
<proteinExistence type="predicted"/>
<keyword evidence="1" id="KW-0812">Transmembrane</keyword>
<evidence type="ECO:0000313" key="4">
    <source>
        <dbReference type="Proteomes" id="UP000013167"/>
    </source>
</evidence>
<dbReference type="Pfam" id="PF14340">
    <property type="entry name" value="DUF4395"/>
    <property type="match status" value="1"/>
</dbReference>
<dbReference type="Proteomes" id="UP000013167">
    <property type="component" value="Unassembled WGS sequence"/>
</dbReference>
<dbReference type="HOGENOM" id="CLU_115719_0_0_11"/>
<reference evidence="3" key="2">
    <citation type="journal article" date="2013" name="ISME J.">
        <title>A metabolic model for members of the genus Tetrasphaera involved in enhanced biological phosphorus removal.</title>
        <authorList>
            <person name="Kristiansen R."/>
            <person name="Nguyen H.T.T."/>
            <person name="Saunders A.M."/>
            <person name="Nielsen J.L."/>
            <person name="Wimmer R."/>
            <person name="Le V.Q."/>
            <person name="McIlroy S.J."/>
            <person name="Petrovski S."/>
            <person name="Seviour R.J."/>
            <person name="Calteau A."/>
            <person name="Nielsen K.L."/>
            <person name="Nielsen P.H."/>
        </authorList>
    </citation>
    <scope>NUCLEOTIDE SEQUENCE [LARGE SCALE GENOMIC DNA]</scope>
    <source>
        <strain evidence="3">Lp2</strain>
    </source>
</reference>
<sequence>MSRSDLLSFPNPVNEKAARAVAGGVVLLAVAALVTESAWVALAMAVGFALRVASGPRFSPLGRLAVHVVAPRLGAAVLVPGPPKRFAQAIGLTFTVSATIAGFAGATTLFTALLAVLLVFATLESVAGFCAGCWVFGHLMRLGVIPEETCEACNDISLRRAGEFVSA</sequence>
<dbReference type="RefSeq" id="WP_010851140.1">
    <property type="nucleotide sequence ID" value="NZ_HF570956.1"/>
</dbReference>
<evidence type="ECO:0000256" key="1">
    <source>
        <dbReference type="SAM" id="Phobius"/>
    </source>
</evidence>
<evidence type="ECO:0000259" key="2">
    <source>
        <dbReference type="Pfam" id="PF14340"/>
    </source>
</evidence>
<dbReference type="AlphaFoldDB" id="N0E5F9"/>
<dbReference type="STRING" id="1193181.BN10_890020"/>
<dbReference type="InterPro" id="IPR025508">
    <property type="entry name" value="DUF4395"/>
</dbReference>
<feature type="transmembrane region" description="Helical" evidence="1">
    <location>
        <begin position="21"/>
        <end position="49"/>
    </location>
</feature>
<evidence type="ECO:0000313" key="3">
    <source>
        <dbReference type="EMBL" id="CCH71311.1"/>
    </source>
</evidence>
<dbReference type="OrthoDB" id="345402at2"/>
<reference evidence="3" key="1">
    <citation type="submission" date="2012-05" db="EMBL/GenBank/DDBJ databases">
        <authorList>
            <person name="McIlroy S."/>
        </authorList>
    </citation>
    <scope>NUCLEOTIDE SEQUENCE</scope>
    <source>
        <strain evidence="3">Lp2</strain>
    </source>
</reference>
<feature type="transmembrane region" description="Helical" evidence="1">
    <location>
        <begin position="86"/>
        <end position="106"/>
    </location>
</feature>
<name>N0E5F9_9MICO</name>
<keyword evidence="1" id="KW-1133">Transmembrane helix</keyword>
<dbReference type="eggNOG" id="ENOG5032J0V">
    <property type="taxonomic scope" value="Bacteria"/>
</dbReference>
<keyword evidence="1" id="KW-0472">Membrane</keyword>
<accession>N0E5F9</accession>
<organism evidence="3 4">
    <name type="scientific">Phycicoccus elongatus Lp2</name>
    <dbReference type="NCBI Taxonomy" id="1193181"/>
    <lineage>
        <taxon>Bacteria</taxon>
        <taxon>Bacillati</taxon>
        <taxon>Actinomycetota</taxon>
        <taxon>Actinomycetes</taxon>
        <taxon>Micrococcales</taxon>
        <taxon>Intrasporangiaceae</taxon>
        <taxon>Phycicoccus</taxon>
    </lineage>
</organism>
<feature type="transmembrane region" description="Helical" evidence="1">
    <location>
        <begin position="112"/>
        <end position="136"/>
    </location>
</feature>
<keyword evidence="4" id="KW-1185">Reference proteome</keyword>